<keyword evidence="6" id="KW-0413">Isomerase</keyword>
<evidence type="ECO:0000256" key="3">
    <source>
        <dbReference type="ARBA" id="ARBA00022553"/>
    </source>
</evidence>
<dbReference type="Pfam" id="PF00408">
    <property type="entry name" value="PGM_PMM_IV"/>
    <property type="match status" value="1"/>
</dbReference>
<protein>
    <recommendedName>
        <fullName evidence="13">Phosphoglucosamine mutase</fullName>
    </recommendedName>
</protein>
<evidence type="ECO:0000256" key="2">
    <source>
        <dbReference type="ARBA" id="ARBA00010231"/>
    </source>
</evidence>
<evidence type="ECO:0000259" key="7">
    <source>
        <dbReference type="Pfam" id="PF00408"/>
    </source>
</evidence>
<dbReference type="InterPro" id="IPR005844">
    <property type="entry name" value="A-D-PHexomutase_a/b/a-I"/>
</dbReference>
<comment type="cofactor">
    <cofactor evidence="1">
        <name>Mg(2+)</name>
        <dbReference type="ChEBI" id="CHEBI:18420"/>
    </cofactor>
</comment>
<evidence type="ECO:0008006" key="13">
    <source>
        <dbReference type="Google" id="ProtNLM"/>
    </source>
</evidence>
<feature type="domain" description="Alpha-D-phosphohexomutase alpha/beta/alpha" evidence="10">
    <location>
        <begin position="253"/>
        <end position="354"/>
    </location>
</feature>
<comment type="caution">
    <text evidence="11">The sequence shown here is derived from an EMBL/GenBank/DDBJ whole genome shotgun (WGS) entry which is preliminary data.</text>
</comment>
<dbReference type="EMBL" id="QMRA01000008">
    <property type="protein sequence ID" value="RLE55346.1"/>
    <property type="molecule type" value="Genomic_DNA"/>
</dbReference>
<evidence type="ECO:0000259" key="9">
    <source>
        <dbReference type="Pfam" id="PF02879"/>
    </source>
</evidence>
<feature type="domain" description="Alpha-D-phosphohexomutase C-terminal" evidence="7">
    <location>
        <begin position="384"/>
        <end position="439"/>
    </location>
</feature>
<feature type="non-terminal residue" evidence="11">
    <location>
        <position position="1"/>
    </location>
</feature>
<keyword evidence="4" id="KW-0479">Metal-binding</keyword>
<feature type="domain" description="Alpha-D-phosphohexomutase alpha/beta/alpha" evidence="9">
    <location>
        <begin position="148"/>
        <end position="248"/>
    </location>
</feature>
<accession>A0A497F7F8</accession>
<dbReference type="AlphaFoldDB" id="A0A497F7F8"/>
<evidence type="ECO:0000256" key="6">
    <source>
        <dbReference type="ARBA" id="ARBA00023235"/>
    </source>
</evidence>
<dbReference type="GO" id="GO:0046872">
    <property type="term" value="F:metal ion binding"/>
    <property type="evidence" value="ECO:0007669"/>
    <property type="project" value="UniProtKB-KW"/>
</dbReference>
<dbReference type="InterPro" id="IPR036900">
    <property type="entry name" value="A-D-PHexomutase_C_sf"/>
</dbReference>
<evidence type="ECO:0000313" key="11">
    <source>
        <dbReference type="EMBL" id="RLE55346.1"/>
    </source>
</evidence>
<dbReference type="PANTHER" id="PTHR43771:SF1">
    <property type="entry name" value="PHOSPHOMANNOMUTASE"/>
    <property type="match status" value="1"/>
</dbReference>
<evidence type="ECO:0000313" key="12">
    <source>
        <dbReference type="Proteomes" id="UP000269499"/>
    </source>
</evidence>
<dbReference type="Gene3D" id="3.30.310.50">
    <property type="entry name" value="Alpha-D-phosphohexomutase, C-terminal domain"/>
    <property type="match status" value="1"/>
</dbReference>
<dbReference type="PANTHER" id="PTHR43771">
    <property type="entry name" value="PHOSPHOMANNOMUTASE"/>
    <property type="match status" value="1"/>
</dbReference>
<keyword evidence="5" id="KW-0460">Magnesium</keyword>
<dbReference type="InterPro" id="IPR005841">
    <property type="entry name" value="Alpha-D-phosphohexomutase_SF"/>
</dbReference>
<dbReference type="Pfam" id="PF02880">
    <property type="entry name" value="PGM_PMM_III"/>
    <property type="match status" value="1"/>
</dbReference>
<dbReference type="Pfam" id="PF02878">
    <property type="entry name" value="PGM_PMM_I"/>
    <property type="match status" value="1"/>
</dbReference>
<proteinExistence type="inferred from homology"/>
<gene>
    <name evidence="11" type="ORF">DRJ26_00980</name>
</gene>
<dbReference type="SUPFAM" id="SSF53738">
    <property type="entry name" value="Phosphoglucomutase, first 3 domains"/>
    <property type="match status" value="3"/>
</dbReference>
<name>A0A497F7F8_9CREN</name>
<evidence type="ECO:0000256" key="5">
    <source>
        <dbReference type="ARBA" id="ARBA00022842"/>
    </source>
</evidence>
<organism evidence="11 12">
    <name type="scientific">Thermoproteota archaeon</name>
    <dbReference type="NCBI Taxonomy" id="2056631"/>
    <lineage>
        <taxon>Archaea</taxon>
        <taxon>Thermoproteota</taxon>
    </lineage>
</organism>
<comment type="similarity">
    <text evidence="2">Belongs to the phosphohexose mutase family.</text>
</comment>
<dbReference type="GO" id="GO:0005975">
    <property type="term" value="P:carbohydrate metabolic process"/>
    <property type="evidence" value="ECO:0007669"/>
    <property type="project" value="InterPro"/>
</dbReference>
<dbReference type="Proteomes" id="UP000269499">
    <property type="component" value="Unassembled WGS sequence"/>
</dbReference>
<evidence type="ECO:0000256" key="4">
    <source>
        <dbReference type="ARBA" id="ARBA00022723"/>
    </source>
</evidence>
<evidence type="ECO:0000259" key="8">
    <source>
        <dbReference type="Pfam" id="PF02878"/>
    </source>
</evidence>
<dbReference type="InterPro" id="IPR005846">
    <property type="entry name" value="A-D-PHexomutase_a/b/a-III"/>
</dbReference>
<evidence type="ECO:0000259" key="10">
    <source>
        <dbReference type="Pfam" id="PF02880"/>
    </source>
</evidence>
<dbReference type="Gene3D" id="3.40.120.10">
    <property type="entry name" value="Alpha-D-Glucose-1,6-Bisphosphate, subunit A, domain 3"/>
    <property type="match status" value="3"/>
</dbReference>
<dbReference type="InterPro" id="IPR005845">
    <property type="entry name" value="A-D-PHexomutase_a/b/a-II"/>
</dbReference>
<evidence type="ECO:0000256" key="1">
    <source>
        <dbReference type="ARBA" id="ARBA00001946"/>
    </source>
</evidence>
<dbReference type="InterPro" id="IPR016055">
    <property type="entry name" value="A-D-PHexomutase_a/b/a-I/II/III"/>
</dbReference>
<dbReference type="PRINTS" id="PR00509">
    <property type="entry name" value="PGMPMM"/>
</dbReference>
<feature type="domain" description="Alpha-D-phosphohexomutase alpha/beta/alpha" evidence="8">
    <location>
        <begin position="1"/>
        <end position="126"/>
    </location>
</feature>
<dbReference type="InterPro" id="IPR005843">
    <property type="entry name" value="A-D-PHexomutase_C"/>
</dbReference>
<reference evidence="11 12" key="1">
    <citation type="submission" date="2018-06" db="EMBL/GenBank/DDBJ databases">
        <title>Extensive metabolic versatility and redundancy in microbially diverse, dynamic hydrothermal sediments.</title>
        <authorList>
            <person name="Dombrowski N."/>
            <person name="Teske A."/>
            <person name="Baker B.J."/>
        </authorList>
    </citation>
    <scope>NUCLEOTIDE SEQUENCE [LARGE SCALE GENOMIC DNA]</scope>
    <source>
        <strain evidence="11">B20_G2</strain>
    </source>
</reference>
<keyword evidence="3" id="KW-0597">Phosphoprotein</keyword>
<dbReference type="SUPFAM" id="SSF55957">
    <property type="entry name" value="Phosphoglucomutase, C-terminal domain"/>
    <property type="match status" value="1"/>
</dbReference>
<sequence length="453" mass="49020">GTSGVRGEIHNTLTPELAIKLSLAFAKFLGGSGFIAIGRDVRFQSSILAKACVAGATSGGLNVVDCGVLPTPALLHVVKELKLNGAIMVTASHTPPHFAGLLFFNGDTAELSPKEHEKIEKLVFSGSLSGVSWNEVGRVENFTGCLDIYLKSILRQVNVKAARSLGAKIVVDPSNSAQCMFLPLIARELGCEVFLINDFPDGAFPGRGPDLHPRFLTVTANYTKQLSADFAIATDGDGDRCLFVNEHGEVLWGDVVGCLFAREELMLKGGGVIVCPINTSNLIEYVCEIAGGEVRYSKVGPPAIIDVMKRFSNVIFAFEESGKYIWPKNVYYGDPGLALGKILEILCKYGGLSSATSNFPRFHRVKIAVPCPEELKVKVLNWLKNKVSELNPSYIVDLDGLKVIFDDGSWLLLRPSGTEPVFRVFSESLDSCRADELAELGSSLVREALSEFT</sequence>
<dbReference type="Pfam" id="PF02879">
    <property type="entry name" value="PGM_PMM_II"/>
    <property type="match status" value="1"/>
</dbReference>
<dbReference type="GO" id="GO:0016868">
    <property type="term" value="F:intramolecular phosphotransferase activity"/>
    <property type="evidence" value="ECO:0007669"/>
    <property type="project" value="InterPro"/>
</dbReference>